<dbReference type="GeneID" id="89587741"/>
<dbReference type="InterPro" id="IPR050404">
    <property type="entry name" value="Heme-degrading_MO"/>
</dbReference>
<name>A0A0R2HW60_CARDV</name>
<gene>
    <name evidence="2" type="ORF">IV74_GL000801</name>
</gene>
<feature type="domain" description="ABM" evidence="1">
    <location>
        <begin position="2"/>
        <end position="95"/>
    </location>
</feature>
<dbReference type="AlphaFoldDB" id="A0A0R2HW60"/>
<evidence type="ECO:0000259" key="1">
    <source>
        <dbReference type="PROSITE" id="PS51725"/>
    </source>
</evidence>
<sequence>MFIVTNTIQTEKAATDKVIEKFMGHGKVSTEGVNGFLGLELLQTRTTEEFDELVVLSRWESEADQKEWVKSEAFKKAHGRTEETRHEKPKNIGIISNEIKEYDQKFAQ</sequence>
<reference evidence="2 3" key="1">
    <citation type="journal article" date="2015" name="Genome Announc.">
        <title>Expanding the biotechnology potential of lactobacilli through comparative genomics of 213 strains and associated genera.</title>
        <authorList>
            <person name="Sun Z."/>
            <person name="Harris H.M."/>
            <person name="McCann A."/>
            <person name="Guo C."/>
            <person name="Argimon S."/>
            <person name="Zhang W."/>
            <person name="Yang X."/>
            <person name="Jeffery I.B."/>
            <person name="Cooney J.C."/>
            <person name="Kagawa T.F."/>
            <person name="Liu W."/>
            <person name="Song Y."/>
            <person name="Salvetti E."/>
            <person name="Wrobel A."/>
            <person name="Rasinkangas P."/>
            <person name="Parkhill J."/>
            <person name="Rea M.C."/>
            <person name="O'Sullivan O."/>
            <person name="Ritari J."/>
            <person name="Douillard F.P."/>
            <person name="Paul Ross R."/>
            <person name="Yang R."/>
            <person name="Briner A.E."/>
            <person name="Felis G.E."/>
            <person name="de Vos W.M."/>
            <person name="Barrangou R."/>
            <person name="Klaenhammer T.R."/>
            <person name="Caufield P.W."/>
            <person name="Cui Y."/>
            <person name="Zhang H."/>
            <person name="O'Toole P.W."/>
        </authorList>
    </citation>
    <scope>NUCLEOTIDE SEQUENCE [LARGE SCALE GENOMIC DNA]</scope>
    <source>
        <strain evidence="2 3">DSM 20623</strain>
    </source>
</reference>
<dbReference type="PANTHER" id="PTHR34474">
    <property type="entry name" value="SIGNAL TRANSDUCTION PROTEIN TRAP"/>
    <property type="match status" value="1"/>
</dbReference>
<dbReference type="Proteomes" id="UP000051658">
    <property type="component" value="Unassembled WGS sequence"/>
</dbReference>
<evidence type="ECO:0000313" key="2">
    <source>
        <dbReference type="EMBL" id="KRN56792.1"/>
    </source>
</evidence>
<evidence type="ECO:0000313" key="3">
    <source>
        <dbReference type="Proteomes" id="UP000051658"/>
    </source>
</evidence>
<comment type="caution">
    <text evidence="2">The sequence shown here is derived from an EMBL/GenBank/DDBJ whole genome shotgun (WGS) entry which is preliminary data.</text>
</comment>
<dbReference type="SUPFAM" id="SSF54909">
    <property type="entry name" value="Dimeric alpha+beta barrel"/>
    <property type="match status" value="1"/>
</dbReference>
<dbReference type="InterPro" id="IPR007138">
    <property type="entry name" value="ABM_dom"/>
</dbReference>
<dbReference type="PATRIC" id="fig|1449336.4.peg.816"/>
<dbReference type="Pfam" id="PF03992">
    <property type="entry name" value="ABM"/>
    <property type="match status" value="1"/>
</dbReference>
<dbReference type="PANTHER" id="PTHR34474:SF4">
    <property type="entry name" value="HEME OXYGENASE (STAPHYLOBILIN-PRODUCING) 1"/>
    <property type="match status" value="1"/>
</dbReference>
<dbReference type="EMBL" id="JQBS01000018">
    <property type="protein sequence ID" value="KRN56792.1"/>
    <property type="molecule type" value="Genomic_DNA"/>
</dbReference>
<dbReference type="eggNOG" id="COG2329">
    <property type="taxonomic scope" value="Bacteria"/>
</dbReference>
<dbReference type="PROSITE" id="PS51725">
    <property type="entry name" value="ABM"/>
    <property type="match status" value="1"/>
</dbReference>
<keyword evidence="3" id="KW-1185">Reference proteome</keyword>
<dbReference type="InterPro" id="IPR011008">
    <property type="entry name" value="Dimeric_a/b-barrel"/>
</dbReference>
<organism evidence="2 3">
    <name type="scientific">Carnobacterium divergens DSM 20623</name>
    <dbReference type="NCBI Taxonomy" id="1449336"/>
    <lineage>
        <taxon>Bacteria</taxon>
        <taxon>Bacillati</taxon>
        <taxon>Bacillota</taxon>
        <taxon>Bacilli</taxon>
        <taxon>Lactobacillales</taxon>
        <taxon>Carnobacteriaceae</taxon>
        <taxon>Carnobacterium</taxon>
    </lineage>
</organism>
<accession>A0A0R2HW60</accession>
<protein>
    <recommendedName>
        <fullName evidence="1">ABM domain-containing protein</fullName>
    </recommendedName>
</protein>
<dbReference type="Gene3D" id="3.30.70.100">
    <property type="match status" value="1"/>
</dbReference>
<dbReference type="RefSeq" id="WP_034572423.1">
    <property type="nucleotide sequence ID" value="NZ_JQBS01000018.1"/>
</dbReference>
<proteinExistence type="predicted"/>